<dbReference type="EMBL" id="PFAZ01000011">
    <property type="protein sequence ID" value="PIR88881.1"/>
    <property type="molecule type" value="Genomic_DNA"/>
</dbReference>
<dbReference type="Pfam" id="PF00072">
    <property type="entry name" value="Response_reg"/>
    <property type="match status" value="1"/>
</dbReference>
<name>A0A2H0UR70_9BACT</name>
<dbReference type="InterPro" id="IPR001789">
    <property type="entry name" value="Sig_transdc_resp-reg_receiver"/>
</dbReference>
<dbReference type="GO" id="GO:0000160">
    <property type="term" value="P:phosphorelay signal transduction system"/>
    <property type="evidence" value="ECO:0007669"/>
    <property type="project" value="InterPro"/>
</dbReference>
<dbReference type="SMART" id="SM00448">
    <property type="entry name" value="REC"/>
    <property type="match status" value="1"/>
</dbReference>
<reference evidence="5" key="1">
    <citation type="submission" date="2017-09" db="EMBL/GenBank/DDBJ databases">
        <title>Depth-based differentiation of microbial function through sediment-hosted aquifers and enrichment of novel symbionts in the deep terrestrial subsurface.</title>
        <authorList>
            <person name="Probst A.J."/>
            <person name="Ladd B."/>
            <person name="Jarett J.K."/>
            <person name="Geller-Mcgrath D.E."/>
            <person name="Sieber C.M.K."/>
            <person name="Emerson J.B."/>
            <person name="Anantharaman K."/>
            <person name="Thomas B.C."/>
            <person name="Malmstrom R."/>
            <person name="Stieglmeier M."/>
            <person name="Klingl A."/>
            <person name="Woyke T."/>
            <person name="Ryan C.M."/>
            <person name="Banfield J.F."/>
        </authorList>
    </citation>
    <scope>NUCLEOTIDE SEQUENCE [LARGE SCALE GENOMIC DNA]</scope>
</reference>
<organism evidence="4 5">
    <name type="scientific">Candidatus Harrisonbacteria bacterium CG10_big_fil_rev_8_21_14_0_10_40_38</name>
    <dbReference type="NCBI Taxonomy" id="1974583"/>
    <lineage>
        <taxon>Bacteria</taxon>
        <taxon>Candidatus Harrisoniibacteriota</taxon>
    </lineage>
</organism>
<feature type="domain" description="Response regulatory" evidence="3">
    <location>
        <begin position="8"/>
        <end position="130"/>
    </location>
</feature>
<evidence type="ECO:0000256" key="2">
    <source>
        <dbReference type="PROSITE-ProRule" id="PRU00169"/>
    </source>
</evidence>
<dbReference type="AlphaFoldDB" id="A0A2H0UR70"/>
<feature type="modified residue" description="4-aspartylphosphate" evidence="2">
    <location>
        <position position="57"/>
    </location>
</feature>
<dbReference type="Proteomes" id="UP000231157">
    <property type="component" value="Unassembled WGS sequence"/>
</dbReference>
<dbReference type="InterPro" id="IPR011006">
    <property type="entry name" value="CheY-like_superfamily"/>
</dbReference>
<accession>A0A2H0UR70</accession>
<dbReference type="PANTHER" id="PTHR44591">
    <property type="entry name" value="STRESS RESPONSE REGULATOR PROTEIN 1"/>
    <property type="match status" value="1"/>
</dbReference>
<evidence type="ECO:0000256" key="1">
    <source>
        <dbReference type="ARBA" id="ARBA00022553"/>
    </source>
</evidence>
<protein>
    <recommendedName>
        <fullName evidence="3">Response regulatory domain-containing protein</fullName>
    </recommendedName>
</protein>
<evidence type="ECO:0000313" key="4">
    <source>
        <dbReference type="EMBL" id="PIR88881.1"/>
    </source>
</evidence>
<gene>
    <name evidence="4" type="ORF">COU07_04035</name>
</gene>
<comment type="caution">
    <text evidence="4">The sequence shown here is derived from an EMBL/GenBank/DDBJ whole genome shotgun (WGS) entry which is preliminary data.</text>
</comment>
<evidence type="ECO:0000313" key="5">
    <source>
        <dbReference type="Proteomes" id="UP000231157"/>
    </source>
</evidence>
<dbReference type="SUPFAM" id="SSF52172">
    <property type="entry name" value="CheY-like"/>
    <property type="match status" value="1"/>
</dbReference>
<evidence type="ECO:0000259" key="3">
    <source>
        <dbReference type="PROSITE" id="PS50110"/>
    </source>
</evidence>
<proteinExistence type="predicted"/>
<dbReference type="InterPro" id="IPR050595">
    <property type="entry name" value="Bact_response_regulator"/>
</dbReference>
<dbReference type="PANTHER" id="PTHR44591:SF3">
    <property type="entry name" value="RESPONSE REGULATORY DOMAIN-CONTAINING PROTEIN"/>
    <property type="match status" value="1"/>
</dbReference>
<sequence length="132" mass="14685">MTTAVPAKVLLVDDDPDFQGVLATKFRASSFEVYTANDGEIGIEMAKEKKPNLIMMDVKMPKMDGLAALIRLKEDPATKDIKVVLLTAFGDPQPEIYGNDKRFAGELGAFEYFLKTQDIDDIVERAKTLLEK</sequence>
<dbReference type="Gene3D" id="3.40.50.2300">
    <property type="match status" value="1"/>
</dbReference>
<dbReference type="PROSITE" id="PS50110">
    <property type="entry name" value="RESPONSE_REGULATORY"/>
    <property type="match status" value="1"/>
</dbReference>
<keyword evidence="1 2" id="KW-0597">Phosphoprotein</keyword>